<evidence type="ECO:0000256" key="7">
    <source>
        <dbReference type="ARBA" id="ARBA00022729"/>
    </source>
</evidence>
<evidence type="ECO:0000256" key="10">
    <source>
        <dbReference type="ARBA" id="ARBA00022777"/>
    </source>
</evidence>
<dbReference type="InterPro" id="IPR045766">
    <property type="entry name" value="MCAfunc"/>
</dbReference>
<keyword evidence="11 14" id="KW-0067">ATP-binding</keyword>
<evidence type="ECO:0000256" key="9">
    <source>
        <dbReference type="ARBA" id="ARBA00022741"/>
    </source>
</evidence>
<dbReference type="SUPFAM" id="SSF52058">
    <property type="entry name" value="L domain-like"/>
    <property type="match status" value="1"/>
</dbReference>
<keyword evidence="20" id="KW-1185">Reference proteome</keyword>
<dbReference type="Pfam" id="PF19584">
    <property type="entry name" value="MCAfunc"/>
    <property type="match status" value="1"/>
</dbReference>
<evidence type="ECO:0000256" key="14">
    <source>
        <dbReference type="PROSITE-ProRule" id="PRU10141"/>
    </source>
</evidence>
<evidence type="ECO:0000256" key="4">
    <source>
        <dbReference type="ARBA" id="ARBA00022527"/>
    </source>
</evidence>
<keyword evidence="9 14" id="KW-0547">Nucleotide-binding</keyword>
<dbReference type="GO" id="GO:0007166">
    <property type="term" value="P:cell surface receptor signaling pathway"/>
    <property type="evidence" value="ECO:0007669"/>
    <property type="project" value="InterPro"/>
</dbReference>
<keyword evidence="12" id="KW-0472">Membrane</keyword>
<dbReference type="EC" id="2.7.11.1" evidence="2"/>
<reference evidence="19" key="2">
    <citation type="submission" date="2021-12" db="EMBL/GenBank/DDBJ databases">
        <title>Resequencing data analysis of finger millet.</title>
        <authorList>
            <person name="Hatakeyama M."/>
            <person name="Aluri S."/>
            <person name="Balachadran M.T."/>
            <person name="Sivarajan S.R."/>
            <person name="Poveda L."/>
            <person name="Shimizu-Inatsugi R."/>
            <person name="Schlapbach R."/>
            <person name="Sreeman S.M."/>
            <person name="Shimizu K.K."/>
        </authorList>
    </citation>
    <scope>NUCLEOTIDE SEQUENCE</scope>
</reference>
<evidence type="ECO:0000259" key="17">
    <source>
        <dbReference type="Pfam" id="PF19584"/>
    </source>
</evidence>
<dbReference type="Gene3D" id="3.80.10.10">
    <property type="entry name" value="Ribonuclease Inhibitor"/>
    <property type="match status" value="3"/>
</dbReference>
<dbReference type="PROSITE" id="PS51450">
    <property type="entry name" value="LRR"/>
    <property type="match status" value="1"/>
</dbReference>
<feature type="domain" description="MCAfunc" evidence="17">
    <location>
        <begin position="764"/>
        <end position="876"/>
    </location>
</feature>
<keyword evidence="13" id="KW-0325">Glycoprotein</keyword>
<evidence type="ECO:0000256" key="5">
    <source>
        <dbReference type="ARBA" id="ARBA00022614"/>
    </source>
</evidence>
<evidence type="ECO:0000256" key="11">
    <source>
        <dbReference type="ARBA" id="ARBA00022840"/>
    </source>
</evidence>
<keyword evidence="4" id="KW-0723">Serine/threonine-protein kinase</keyword>
<dbReference type="InterPro" id="IPR059179">
    <property type="entry name" value="MLKL-like_MCAfunc"/>
</dbReference>
<evidence type="ECO:0000256" key="6">
    <source>
        <dbReference type="ARBA" id="ARBA00022679"/>
    </source>
</evidence>
<evidence type="ECO:0000256" key="13">
    <source>
        <dbReference type="ARBA" id="ARBA00023180"/>
    </source>
</evidence>
<dbReference type="GO" id="GO:0005524">
    <property type="term" value="F:ATP binding"/>
    <property type="evidence" value="ECO:0007669"/>
    <property type="project" value="UniProtKB-UniRule"/>
</dbReference>
<dbReference type="InterPro" id="IPR013210">
    <property type="entry name" value="LRR_N_plant-typ"/>
</dbReference>
<dbReference type="AlphaFoldDB" id="A0AAV5BUS4"/>
<comment type="caution">
    <text evidence="19">The sequence shown here is derived from an EMBL/GenBank/DDBJ whole genome shotgun (WGS) entry which is preliminary data.</text>
</comment>
<dbReference type="EMBL" id="BQKI01000002">
    <property type="protein sequence ID" value="GJM88917.1"/>
    <property type="molecule type" value="Genomic_DNA"/>
</dbReference>
<reference evidence="19" key="1">
    <citation type="journal article" date="2018" name="DNA Res.">
        <title>Multiple hybrid de novo genome assembly of finger millet, an orphan allotetraploid crop.</title>
        <authorList>
            <person name="Hatakeyama M."/>
            <person name="Aluri S."/>
            <person name="Balachadran M.T."/>
            <person name="Sivarajan S.R."/>
            <person name="Patrignani A."/>
            <person name="Gruter S."/>
            <person name="Poveda L."/>
            <person name="Shimizu-Inatsugi R."/>
            <person name="Baeten J."/>
            <person name="Francoijs K.J."/>
            <person name="Nataraja K.N."/>
            <person name="Reddy Y.A.N."/>
            <person name="Phadnis S."/>
            <person name="Ravikumar R.L."/>
            <person name="Schlapbach R."/>
            <person name="Sreeman S.M."/>
            <person name="Shimizu K.K."/>
        </authorList>
    </citation>
    <scope>NUCLEOTIDE SEQUENCE</scope>
</reference>
<evidence type="ECO:0000259" key="16">
    <source>
        <dbReference type="Pfam" id="PF08263"/>
    </source>
</evidence>
<dbReference type="InterPro" id="IPR032675">
    <property type="entry name" value="LRR_dom_sf"/>
</dbReference>
<evidence type="ECO:0000313" key="20">
    <source>
        <dbReference type="Proteomes" id="UP001054889"/>
    </source>
</evidence>
<feature type="domain" description="Leucine-rich repeat-containing N-terminal plant-type" evidence="16">
    <location>
        <begin position="8"/>
        <end position="40"/>
    </location>
</feature>
<feature type="binding site" evidence="14">
    <location>
        <position position="544"/>
    </location>
    <ligand>
        <name>ATP</name>
        <dbReference type="ChEBI" id="CHEBI:30616"/>
    </ligand>
</feature>
<dbReference type="Gene3D" id="1.10.510.10">
    <property type="entry name" value="Transferase(Phosphotransferase) domain 1"/>
    <property type="match status" value="1"/>
</dbReference>
<dbReference type="GO" id="GO:0004674">
    <property type="term" value="F:protein serine/threonine kinase activity"/>
    <property type="evidence" value="ECO:0007669"/>
    <property type="project" value="UniProtKB-KW"/>
</dbReference>
<keyword evidence="10" id="KW-0418">Kinase</keyword>
<dbReference type="PROSITE" id="PS00107">
    <property type="entry name" value="PROTEIN_KINASE_ATP"/>
    <property type="match status" value="1"/>
</dbReference>
<evidence type="ECO:0000256" key="8">
    <source>
        <dbReference type="ARBA" id="ARBA00022737"/>
    </source>
</evidence>
<keyword evidence="6" id="KW-0808">Transferase</keyword>
<dbReference type="InterPro" id="IPR001611">
    <property type="entry name" value="Leu-rich_rpt"/>
</dbReference>
<dbReference type="GO" id="GO:0005886">
    <property type="term" value="C:plasma membrane"/>
    <property type="evidence" value="ECO:0007669"/>
    <property type="project" value="UniProtKB-SubCell"/>
</dbReference>
<evidence type="ECO:0000259" key="15">
    <source>
        <dbReference type="Pfam" id="PF07714"/>
    </source>
</evidence>
<dbReference type="Pfam" id="PF07714">
    <property type="entry name" value="PK_Tyr_Ser-Thr"/>
    <property type="match status" value="2"/>
</dbReference>
<evidence type="ECO:0000256" key="3">
    <source>
        <dbReference type="ARBA" id="ARBA00022475"/>
    </source>
</evidence>
<dbReference type="FunFam" id="3.80.10.10:FF:000542">
    <property type="entry name" value="Leucine-rich repeat protein kinase family protein"/>
    <property type="match status" value="1"/>
</dbReference>
<dbReference type="PANTHER" id="PTHR45974:SF229">
    <property type="entry name" value="OS05G0486100 PROTEIN"/>
    <property type="match status" value="1"/>
</dbReference>
<proteinExistence type="predicted"/>
<dbReference type="FunFam" id="3.80.10.10:FF:000363">
    <property type="entry name" value="Leucine-rich repeat family protein"/>
    <property type="match status" value="1"/>
</dbReference>
<evidence type="ECO:0000313" key="19">
    <source>
        <dbReference type="EMBL" id="GJM89318.1"/>
    </source>
</evidence>
<evidence type="ECO:0000313" key="18">
    <source>
        <dbReference type="EMBL" id="GJM88917.1"/>
    </source>
</evidence>
<dbReference type="InterPro" id="IPR011009">
    <property type="entry name" value="Kinase-like_dom_sf"/>
</dbReference>
<dbReference type="InterPro" id="IPR001245">
    <property type="entry name" value="Ser-Thr/Tyr_kinase_cat_dom"/>
</dbReference>
<accession>A0AAV5BUS4</accession>
<keyword evidence="8" id="KW-0677">Repeat</keyword>
<dbReference type="Gene3D" id="1.20.930.20">
    <property type="entry name" value="Adaptor protein Cbl, N-terminal domain"/>
    <property type="match status" value="1"/>
</dbReference>
<dbReference type="Pfam" id="PF13855">
    <property type="entry name" value="LRR_8"/>
    <property type="match status" value="1"/>
</dbReference>
<dbReference type="SUPFAM" id="SSF56112">
    <property type="entry name" value="Protein kinase-like (PK-like)"/>
    <property type="match status" value="1"/>
</dbReference>
<dbReference type="InterPro" id="IPR017441">
    <property type="entry name" value="Protein_kinase_ATP_BS"/>
</dbReference>
<dbReference type="EMBL" id="BQKI01000002">
    <property type="protein sequence ID" value="GJM89318.1"/>
    <property type="molecule type" value="Genomic_DNA"/>
</dbReference>
<keyword evidence="3" id="KW-1003">Cell membrane</keyword>
<comment type="subcellular location">
    <subcellularLocation>
        <location evidence="1">Cell membrane</location>
        <topology evidence="1">Single-pass membrane protein</topology>
    </subcellularLocation>
</comment>
<keyword evidence="5" id="KW-0433">Leucine-rich repeat</keyword>
<feature type="domain" description="Serine-threonine/tyrosine-protein kinase catalytic" evidence="15">
    <location>
        <begin position="574"/>
        <end position="676"/>
    </location>
</feature>
<dbReference type="Gene3D" id="3.30.200.20">
    <property type="entry name" value="Phosphorylase Kinase, domain 1"/>
    <property type="match status" value="1"/>
</dbReference>
<dbReference type="Proteomes" id="UP001054889">
    <property type="component" value="Unassembled WGS sequence"/>
</dbReference>
<dbReference type="Pfam" id="PF08263">
    <property type="entry name" value="LRRNT_2"/>
    <property type="match status" value="1"/>
</dbReference>
<organism evidence="19 20">
    <name type="scientific">Eleusine coracana subsp. coracana</name>
    <dbReference type="NCBI Taxonomy" id="191504"/>
    <lineage>
        <taxon>Eukaryota</taxon>
        <taxon>Viridiplantae</taxon>
        <taxon>Streptophyta</taxon>
        <taxon>Embryophyta</taxon>
        <taxon>Tracheophyta</taxon>
        <taxon>Spermatophyta</taxon>
        <taxon>Magnoliopsida</taxon>
        <taxon>Liliopsida</taxon>
        <taxon>Poales</taxon>
        <taxon>Poaceae</taxon>
        <taxon>PACMAD clade</taxon>
        <taxon>Chloridoideae</taxon>
        <taxon>Cynodonteae</taxon>
        <taxon>Eleusininae</taxon>
        <taxon>Eleusine</taxon>
    </lineage>
</organism>
<feature type="domain" description="Serine-threonine/tyrosine-protein kinase catalytic" evidence="15">
    <location>
        <begin position="518"/>
        <end position="572"/>
    </location>
</feature>
<dbReference type="Pfam" id="PF00560">
    <property type="entry name" value="LRR_1"/>
    <property type="match status" value="2"/>
</dbReference>
<keyword evidence="7" id="KW-0732">Signal</keyword>
<evidence type="ECO:0000256" key="1">
    <source>
        <dbReference type="ARBA" id="ARBA00004162"/>
    </source>
</evidence>
<protein>
    <recommendedName>
        <fullName evidence="2">non-specific serine/threonine protein kinase</fullName>
        <ecNumber evidence="2">2.7.11.1</ecNumber>
    </recommendedName>
</protein>
<dbReference type="InterPro" id="IPR036537">
    <property type="entry name" value="Adaptor_Cbl_N_dom_sf"/>
</dbReference>
<evidence type="ECO:0000256" key="12">
    <source>
        <dbReference type="ARBA" id="ARBA00023136"/>
    </source>
</evidence>
<sequence>MQNLPAVSALQALMSKWKNYPSSWSGGDPCGAQWDGVMCNGGRVTSLRLSTVNLQGTLSDSVGQLSQLVYLDLSYNIGLSGPVPASIGNLAQLTTLILAGCSFNGQIPRELGNLLQLSFLALNSNKFTGTIPPSLGLLSNLFWLDLADNQLTGTIPISSGPLPGLDLLTHTKHFHFNKNQLSGALTGLFNSNMTLIHILFDSNQFSGPIPAEIGGIETLQVLRLDRNKFTGALPPNISNLVNLNELNLASNQLTGALPDLSRMTKLNVVYLGNNTFSASVVPNWFTTLTSLTSISIASANLSGVVPKGLFTLPQIQQVELSNNRLDGALEITGSIGKQLKSVNLLNNAIVSVNISSSYNNSLVSGFPWTVLLQRPTREPDSIHHQPGQVAPSFTDLTNNDTFQQLETSISTQLALRDGSVYLSDLHFNSDNYIEVQVKLFPSSGTTFNLSELIRIGFDLSNQTFKPPPMFGPYYFIAYPYVPLSASWGVSQKDSGGAPQLKGARFFSFEELKNGTNNFSDEIGSGGYGKVYKGMLVDGTRVAIKRAEPGSMQGVVEFKNEIELLSRVHHRNLGYLDPEYYMTQQLSEKSDVYSFGVVMLELVSGRQPIEARKYIVREVRLAIDPNDRDHYGLRSLLDPAIRDSARTVGFRRFVQLAMQCVDESAALRPTMGEVVKEIEAMLQNEVGGANSAGSSANEFDGAGGGAMSHPYSDVEITKGSYGGNTSEYMPYFEITSQLHVMASSWDKLGQAASVMQVTGVDAFGLVSMIVQAAHTARRNRDQCQLLAQHVLTVGGLLRRLEIPEPMRYAETRRPLEQLNDALFHAYKLVRYCSQQQENTSKLYQMFTGADVALKLRQAQEEIDRYINLIPMITAVTATCAWVSSK</sequence>
<dbReference type="PANTHER" id="PTHR45974">
    <property type="entry name" value="RECEPTOR-LIKE PROTEIN 55"/>
    <property type="match status" value="1"/>
</dbReference>
<name>A0AAV5BUS4_ELECO</name>
<dbReference type="CDD" id="cd21037">
    <property type="entry name" value="MLKL_NTD"/>
    <property type="match status" value="1"/>
</dbReference>
<evidence type="ECO:0000256" key="2">
    <source>
        <dbReference type="ARBA" id="ARBA00012513"/>
    </source>
</evidence>
<gene>
    <name evidence="19" type="primary">ga05497</name>
    <name evidence="18" type="synonym">ga05044</name>
    <name evidence="18" type="ORF">PR202_ga05044</name>
    <name evidence="19" type="ORF">PR202_ga05497</name>
</gene>